<evidence type="ECO:0000259" key="2">
    <source>
        <dbReference type="Pfam" id="PF22725"/>
    </source>
</evidence>
<dbReference type="InterPro" id="IPR000683">
    <property type="entry name" value="Gfo/Idh/MocA-like_OxRdtase_N"/>
</dbReference>
<reference evidence="3 4" key="1">
    <citation type="submission" date="2020-02" db="EMBL/GenBank/DDBJ databases">
        <title>Sequencing the genomes of 1000 actinobacteria strains.</title>
        <authorList>
            <person name="Klenk H.-P."/>
        </authorList>
    </citation>
    <scope>NUCLEOTIDE SEQUENCE [LARGE SCALE GENOMIC DNA]</scope>
    <source>
        <strain evidence="3 4">DSM 19609</strain>
    </source>
</reference>
<dbReference type="EMBL" id="JAAMOZ010000001">
    <property type="protein sequence ID" value="NIH57397.1"/>
    <property type="molecule type" value="Genomic_DNA"/>
</dbReference>
<sequence>MDDAVRFGVVGLGTQGTLYARLVSQGRAPALRLAAVCGSNPASRATDRHSALAAELGVPLFTDYTALLESGEVDAVVITTPHYEHPAFAIEALRRGVHTLLEKPAGVYTLQVERMLAAGAEHPDATLAMMFNQRANPLYSDLKRAIDSGLFGELRHSSWIITSWWRPDAYYASSPWRATWGGEGGGVLVNQAPHQLDLWQWLCGAPERVFARAQFGFRRDIPVEDEVNAVVDFGHGATGHFMTGTNDLVGTDRLELLFDRGKVLVEGSSRITTWLLNDDERTIARTMSPEDAAKAPSGALDLSTFWSSDSRDYASRWGEQHAAVLQNFGEHVLDGTPLLASGLDGLAQVKLANAMHLSAWTGRDVDLAHLDATQYLAELNSRIAAEGRYPTRE</sequence>
<dbReference type="InterPro" id="IPR052515">
    <property type="entry name" value="Gfo/Idh/MocA_Oxidoreductase"/>
</dbReference>
<feature type="domain" description="GFO/IDH/MocA-like oxidoreductase" evidence="2">
    <location>
        <begin position="140"/>
        <end position="263"/>
    </location>
</feature>
<feature type="domain" description="Gfo/Idh/MocA-like oxidoreductase N-terminal" evidence="1">
    <location>
        <begin position="5"/>
        <end position="122"/>
    </location>
</feature>
<comment type="caution">
    <text evidence="3">The sequence shown here is derived from an EMBL/GenBank/DDBJ whole genome shotgun (WGS) entry which is preliminary data.</text>
</comment>
<dbReference type="Proteomes" id="UP000749311">
    <property type="component" value="Unassembled WGS sequence"/>
</dbReference>
<dbReference type="RefSeq" id="WP_167167050.1">
    <property type="nucleotide sequence ID" value="NZ_BAAAOO010000013.1"/>
</dbReference>
<dbReference type="PANTHER" id="PTHR43249">
    <property type="entry name" value="UDP-N-ACETYL-2-AMINO-2-DEOXY-D-GLUCURONATE OXIDASE"/>
    <property type="match status" value="1"/>
</dbReference>
<dbReference type="Gene3D" id="3.30.360.10">
    <property type="entry name" value="Dihydrodipicolinate Reductase, domain 2"/>
    <property type="match status" value="1"/>
</dbReference>
<evidence type="ECO:0000259" key="1">
    <source>
        <dbReference type="Pfam" id="PF01408"/>
    </source>
</evidence>
<accession>A0ABX0SKY6</accession>
<name>A0ABX0SKY6_9ACTN</name>
<evidence type="ECO:0000313" key="3">
    <source>
        <dbReference type="EMBL" id="NIH57397.1"/>
    </source>
</evidence>
<keyword evidence="4" id="KW-1185">Reference proteome</keyword>
<organism evidence="3 4">
    <name type="scientific">Brooklawnia cerclae</name>
    <dbReference type="NCBI Taxonomy" id="349934"/>
    <lineage>
        <taxon>Bacteria</taxon>
        <taxon>Bacillati</taxon>
        <taxon>Actinomycetota</taxon>
        <taxon>Actinomycetes</taxon>
        <taxon>Propionibacteriales</taxon>
        <taxon>Propionibacteriaceae</taxon>
        <taxon>Brooklawnia</taxon>
    </lineage>
</organism>
<dbReference type="SUPFAM" id="SSF55347">
    <property type="entry name" value="Glyceraldehyde-3-phosphate dehydrogenase-like, C-terminal domain"/>
    <property type="match status" value="1"/>
</dbReference>
<dbReference type="Pfam" id="PF22725">
    <property type="entry name" value="GFO_IDH_MocA_C3"/>
    <property type="match status" value="1"/>
</dbReference>
<evidence type="ECO:0000313" key="4">
    <source>
        <dbReference type="Proteomes" id="UP000749311"/>
    </source>
</evidence>
<dbReference type="PANTHER" id="PTHR43249:SF1">
    <property type="entry name" value="D-GLUCOSIDE 3-DEHYDROGENASE"/>
    <property type="match status" value="1"/>
</dbReference>
<dbReference type="Pfam" id="PF01408">
    <property type="entry name" value="GFO_IDH_MocA"/>
    <property type="match status" value="1"/>
</dbReference>
<proteinExistence type="predicted"/>
<dbReference type="InterPro" id="IPR036291">
    <property type="entry name" value="NAD(P)-bd_dom_sf"/>
</dbReference>
<protein>
    <submittedName>
        <fullName evidence="3">Dehydrogenase</fullName>
    </submittedName>
</protein>
<dbReference type="InterPro" id="IPR055170">
    <property type="entry name" value="GFO_IDH_MocA-like_dom"/>
</dbReference>
<dbReference type="SUPFAM" id="SSF51735">
    <property type="entry name" value="NAD(P)-binding Rossmann-fold domains"/>
    <property type="match status" value="1"/>
</dbReference>
<gene>
    <name evidence="3" type="ORF">FB473_002042</name>
</gene>
<dbReference type="Gene3D" id="3.40.50.720">
    <property type="entry name" value="NAD(P)-binding Rossmann-like Domain"/>
    <property type="match status" value="1"/>
</dbReference>